<feature type="chain" id="PRO_5040441011" evidence="1">
    <location>
        <begin position="21"/>
        <end position="64"/>
    </location>
</feature>
<protein>
    <submittedName>
        <fullName evidence="2">3584_t:CDS:1</fullName>
    </submittedName>
</protein>
<dbReference type="Proteomes" id="UP000789831">
    <property type="component" value="Unassembled WGS sequence"/>
</dbReference>
<dbReference type="OrthoDB" id="10507950at2759"/>
<gene>
    <name evidence="2" type="ORF">AGERDE_LOCUS9424</name>
</gene>
<sequence>MVSIQYTLAISTFLFTLAVASPSLQSRYDESQIMRDWYGNPSGMVDTQSVKENPYFGNGLPQAQ</sequence>
<proteinExistence type="predicted"/>
<name>A0A9N9GH40_9GLOM</name>
<reference evidence="2" key="1">
    <citation type="submission" date="2021-06" db="EMBL/GenBank/DDBJ databases">
        <authorList>
            <person name="Kallberg Y."/>
            <person name="Tangrot J."/>
            <person name="Rosling A."/>
        </authorList>
    </citation>
    <scope>NUCLEOTIDE SEQUENCE</scope>
    <source>
        <strain evidence="2">MT106</strain>
    </source>
</reference>
<accession>A0A9N9GH40</accession>
<keyword evidence="3" id="KW-1185">Reference proteome</keyword>
<evidence type="ECO:0000313" key="2">
    <source>
        <dbReference type="EMBL" id="CAG8607610.1"/>
    </source>
</evidence>
<dbReference type="AlphaFoldDB" id="A0A9N9GH40"/>
<evidence type="ECO:0000256" key="1">
    <source>
        <dbReference type="SAM" id="SignalP"/>
    </source>
</evidence>
<feature type="signal peptide" evidence="1">
    <location>
        <begin position="1"/>
        <end position="20"/>
    </location>
</feature>
<comment type="caution">
    <text evidence="2">The sequence shown here is derived from an EMBL/GenBank/DDBJ whole genome shotgun (WGS) entry which is preliminary data.</text>
</comment>
<organism evidence="2 3">
    <name type="scientific">Ambispora gerdemannii</name>
    <dbReference type="NCBI Taxonomy" id="144530"/>
    <lineage>
        <taxon>Eukaryota</taxon>
        <taxon>Fungi</taxon>
        <taxon>Fungi incertae sedis</taxon>
        <taxon>Mucoromycota</taxon>
        <taxon>Glomeromycotina</taxon>
        <taxon>Glomeromycetes</taxon>
        <taxon>Archaeosporales</taxon>
        <taxon>Ambisporaceae</taxon>
        <taxon>Ambispora</taxon>
    </lineage>
</organism>
<dbReference type="EMBL" id="CAJVPL010002347">
    <property type="protein sequence ID" value="CAG8607610.1"/>
    <property type="molecule type" value="Genomic_DNA"/>
</dbReference>
<evidence type="ECO:0000313" key="3">
    <source>
        <dbReference type="Proteomes" id="UP000789831"/>
    </source>
</evidence>
<keyword evidence="1" id="KW-0732">Signal</keyword>